<dbReference type="EC" id="2.7.7.59" evidence="3"/>
<evidence type="ECO:0000256" key="1">
    <source>
        <dbReference type="ARBA" id="ARBA00022679"/>
    </source>
</evidence>
<proteinExistence type="inferred from homology"/>
<dbReference type="HAMAP" id="MF_00277">
    <property type="entry name" value="PII_uridylyl_transf"/>
    <property type="match status" value="1"/>
</dbReference>
<name>A0A3N1UDQ9_9BACT</name>
<dbReference type="InterPro" id="IPR010043">
    <property type="entry name" value="UTase/UR"/>
</dbReference>
<dbReference type="PIRSF" id="PIRSF006288">
    <property type="entry name" value="PII_uridyltransf"/>
    <property type="match status" value="1"/>
</dbReference>
<sequence length="866" mass="98436">MESMVESLRRQREQLAHGADEEALRRHMSLLEIAVISLHNRLVNRMASESERFRSSGAILAMGHFGRGLLGPQDPVSLLWLRAETFPWDESAQREIVAPLVEAGWQVSLQCATIPELLEELESRRDFFFELLDTRYLSGNRQLAAELDHALDDFIASHQRALFDLLYHGIRGRQARFSIPENWLEPDMLESPGALKDIDSIRFAGRILLDVHCFDDAIFQGYLTRREVDRLQSAEKKLLKWLNLLRSVKGHRHSVLDFKVQEILAEKLGYSGRSGFLPVESFMQEVHETLHEVFCVSSEFCERLQEIGKIGSAPVSLGPKVKVEEGLFLVGGRLHVDPGRVEPTAANLVRLYALAAQHRVGFSSATRRWLEHHRSVVETAFEDPGVLKAFLQLLASDDGHVTVIRRFYNDGFLRALVPESALVHALVQHDAFHVYPVHEHHLRTLRELKRLKIGEYQDEEPELTALAQEMADNPWLSLAALFHDLGKHAGHHHAKHGADMFPLIARRLGMSSDGADLVTFLIRHHLLLMDTASMRDLGDMELLIQCARTVEDLEKLHLLMLLSFADMMATGPRAVQKWRETPVHELYRRLLDLLEKGEPGEKVLAERLQRLKEAVCEKVADVVDPSRLEEHFRDLPPRYVLTSSPKAVARHLRLEMELGPEPDAFVWEVEKENGGVEITVLSREIPGFLAKVAGILTLHDLDIRDARVFTKKNGVMILVFGCRFVIPRQEAPDWASVRADLRRLLQGRLALDYRIAAHAAAKGSSPVRTLIPSPSRVLLDNDSAKEYTIVEVYTMDRPGLLYTITRTLLDLQVRIHVAKITTKVDQVADIFYIKNHRGEKVTDREQVEELRRALLFYLDGPAVFQA</sequence>
<feature type="domain" description="ACT" evidence="4">
    <location>
        <begin position="677"/>
        <end position="758"/>
    </location>
</feature>
<comment type="caution">
    <text evidence="3">Lacks conserved residue(s) required for the propagation of feature annotation.</text>
</comment>
<protein>
    <recommendedName>
        <fullName evidence="3">Bifunctional uridylyltransferase/uridylyl-removing enzyme</fullName>
        <shortName evidence="3">UTase/UR</shortName>
    </recommendedName>
    <alternativeName>
        <fullName evidence="3">Bifunctional [protein-PII] modification enzyme</fullName>
    </alternativeName>
    <alternativeName>
        <fullName evidence="3">Bifunctional nitrogen sensor protein</fullName>
    </alternativeName>
    <domain>
        <recommendedName>
            <fullName evidence="3">[Protein-PII] uridylyltransferase</fullName>
            <shortName evidence="3">PII uridylyltransferase</shortName>
            <shortName evidence="3">UTase</shortName>
            <ecNumber evidence="3">2.7.7.59</ecNumber>
        </recommendedName>
    </domain>
    <domain>
        <recommendedName>
            <fullName evidence="3">[Protein-PII]-UMP uridylyl-removing enzyme</fullName>
            <shortName evidence="3">UR</shortName>
            <ecNumber evidence="3">3.1.4.-</ecNumber>
        </recommendedName>
    </domain>
</protein>
<feature type="domain" description="ACT" evidence="4">
    <location>
        <begin position="789"/>
        <end position="866"/>
    </location>
</feature>
<dbReference type="PROSITE" id="PS51671">
    <property type="entry name" value="ACT"/>
    <property type="match status" value="2"/>
</dbReference>
<dbReference type="EMBL" id="RJVA01000017">
    <property type="protein sequence ID" value="ROQ89545.1"/>
    <property type="molecule type" value="Genomic_DNA"/>
</dbReference>
<organism evidence="6 7">
    <name type="scientific">Desulfosoma caldarium</name>
    <dbReference type="NCBI Taxonomy" id="610254"/>
    <lineage>
        <taxon>Bacteria</taxon>
        <taxon>Pseudomonadati</taxon>
        <taxon>Thermodesulfobacteriota</taxon>
        <taxon>Syntrophobacteria</taxon>
        <taxon>Syntrophobacterales</taxon>
        <taxon>Syntrophobacteraceae</taxon>
        <taxon>Desulfosoma</taxon>
    </lineage>
</organism>
<evidence type="ECO:0000313" key="6">
    <source>
        <dbReference type="EMBL" id="ROQ89545.1"/>
    </source>
</evidence>
<dbReference type="PANTHER" id="PTHR47320">
    <property type="entry name" value="BIFUNCTIONAL URIDYLYLTRANSFERASE/URIDYLYL-REMOVING ENZYME"/>
    <property type="match status" value="1"/>
</dbReference>
<dbReference type="Proteomes" id="UP000276223">
    <property type="component" value="Unassembled WGS sequence"/>
</dbReference>
<dbReference type="InterPro" id="IPR045865">
    <property type="entry name" value="ACT-like_dom_sf"/>
</dbReference>
<keyword evidence="3 6" id="KW-0548">Nucleotidyltransferase</keyword>
<feature type="domain" description="HD" evidence="5">
    <location>
        <begin position="437"/>
        <end position="559"/>
    </location>
</feature>
<feature type="region of interest" description="Uridylyltransferase" evidence="3">
    <location>
        <begin position="1"/>
        <end position="322"/>
    </location>
</feature>
<comment type="function">
    <text evidence="3">Modifies, by uridylylation and deuridylylation, the PII regulatory proteins (GlnB and homologs), in response to the nitrogen status of the cell that GlnD senses through the glutamine level. Under low glutamine levels, catalyzes the conversion of the PII proteins and UTP to PII-UMP and PPi, while under higher glutamine levels, GlnD hydrolyzes PII-UMP to PII and UMP (deuridylylation). Thus, controls uridylylation state and activity of the PII proteins, and plays an important role in the regulation of nitrogen metabolism.</text>
</comment>
<keyword evidence="3" id="KW-0511">Multifunctional enzyme</keyword>
<dbReference type="EC" id="3.1.4.-" evidence="3"/>
<dbReference type="Pfam" id="PF01966">
    <property type="entry name" value="HD"/>
    <property type="match status" value="1"/>
</dbReference>
<keyword evidence="2 3" id="KW-0378">Hydrolase</keyword>
<dbReference type="PANTHER" id="PTHR47320:SF1">
    <property type="entry name" value="BIFUNCTIONAL URIDYLYLTRANSFERASE_URIDYLYL-REMOVING ENZYME"/>
    <property type="match status" value="1"/>
</dbReference>
<reference evidence="6 7" key="1">
    <citation type="submission" date="2018-11" db="EMBL/GenBank/DDBJ databases">
        <title>Genomic Encyclopedia of Type Strains, Phase IV (KMG-IV): sequencing the most valuable type-strain genomes for metagenomic binning, comparative biology and taxonomic classification.</title>
        <authorList>
            <person name="Goeker M."/>
        </authorList>
    </citation>
    <scope>NUCLEOTIDE SEQUENCE [LARGE SCALE GENOMIC DNA]</scope>
    <source>
        <strain evidence="6 7">DSM 22027</strain>
    </source>
</reference>
<evidence type="ECO:0000313" key="7">
    <source>
        <dbReference type="Proteomes" id="UP000276223"/>
    </source>
</evidence>
<comment type="cofactor">
    <cofactor evidence="3">
        <name>Mg(2+)</name>
        <dbReference type="ChEBI" id="CHEBI:18420"/>
    </cofactor>
</comment>
<evidence type="ECO:0000259" key="4">
    <source>
        <dbReference type="PROSITE" id="PS51671"/>
    </source>
</evidence>
<gene>
    <name evidence="3" type="primary">glnD</name>
    <name evidence="6" type="ORF">EDC27_3081</name>
</gene>
<keyword evidence="7" id="KW-1185">Reference proteome</keyword>
<dbReference type="RefSeq" id="WP_123291522.1">
    <property type="nucleotide sequence ID" value="NZ_RJVA01000017.1"/>
</dbReference>
<accession>A0A3N1UDQ9</accession>
<dbReference type="PROSITE" id="PS51831">
    <property type="entry name" value="HD"/>
    <property type="match status" value="1"/>
</dbReference>
<dbReference type="InterPro" id="IPR002912">
    <property type="entry name" value="ACT_dom"/>
</dbReference>
<evidence type="ECO:0000256" key="2">
    <source>
        <dbReference type="ARBA" id="ARBA00022801"/>
    </source>
</evidence>
<comment type="catalytic activity">
    <reaction evidence="3">
        <text>[protein-PII]-L-tyrosine + UTP = [protein-PII]-uridylyl-L-tyrosine + diphosphate</text>
        <dbReference type="Rhea" id="RHEA:13673"/>
        <dbReference type="Rhea" id="RHEA-COMP:12147"/>
        <dbReference type="Rhea" id="RHEA-COMP:12148"/>
        <dbReference type="ChEBI" id="CHEBI:33019"/>
        <dbReference type="ChEBI" id="CHEBI:46398"/>
        <dbReference type="ChEBI" id="CHEBI:46858"/>
        <dbReference type="ChEBI" id="CHEBI:90602"/>
        <dbReference type="EC" id="2.7.7.59"/>
    </reaction>
</comment>
<dbReference type="Pfam" id="PF08335">
    <property type="entry name" value="GlnD_UR_UTase"/>
    <property type="match status" value="1"/>
</dbReference>
<dbReference type="Pfam" id="PF24931">
    <property type="entry name" value="ACT_ACR9_3rd"/>
    <property type="match status" value="1"/>
</dbReference>
<dbReference type="GO" id="GO:0006808">
    <property type="term" value="P:regulation of nitrogen utilization"/>
    <property type="evidence" value="ECO:0007669"/>
    <property type="project" value="UniProtKB-UniRule"/>
</dbReference>
<dbReference type="SUPFAM" id="SSF109604">
    <property type="entry name" value="HD-domain/PDEase-like"/>
    <property type="match status" value="1"/>
</dbReference>
<comment type="domain">
    <text evidence="3">Has four distinct domains: an N-terminal nucleotidyltransferase (NT) domain responsible for UTase activity, a central HD domain that encodes UR activity, and two C-terminal ACT domains that seem to have a role in glutamine sensing.</text>
</comment>
<dbReference type="CDD" id="cd04899">
    <property type="entry name" value="ACT_ACR-UUR-like_2"/>
    <property type="match status" value="1"/>
</dbReference>
<dbReference type="SUPFAM" id="SSF55021">
    <property type="entry name" value="ACT-like"/>
    <property type="match status" value="2"/>
</dbReference>
<keyword evidence="1 3" id="KW-0808">Transferase</keyword>
<keyword evidence="3" id="KW-0460">Magnesium</keyword>
<dbReference type="OrthoDB" id="5477383at2"/>
<dbReference type="InterPro" id="IPR013546">
    <property type="entry name" value="PII_UdlTrfase/GS_AdlTrfase"/>
</dbReference>
<comment type="caution">
    <text evidence="6">The sequence shown here is derived from an EMBL/GenBank/DDBJ whole genome shotgun (WGS) entry which is preliminary data.</text>
</comment>
<dbReference type="InterPro" id="IPR006674">
    <property type="entry name" value="HD_domain"/>
</dbReference>
<dbReference type="GO" id="GO:0008773">
    <property type="term" value="F:[protein-PII] uridylyltransferase activity"/>
    <property type="evidence" value="ECO:0007669"/>
    <property type="project" value="UniProtKB-UniRule"/>
</dbReference>
<comment type="activity regulation">
    <text evidence="3">Uridylyltransferase (UTase) activity is inhibited by glutamine, while glutamine activates uridylyl-removing (UR) activity.</text>
</comment>
<evidence type="ECO:0000256" key="3">
    <source>
        <dbReference type="HAMAP-Rule" id="MF_00277"/>
    </source>
</evidence>
<dbReference type="Gene3D" id="1.10.3090.10">
    <property type="entry name" value="cca-adding enzyme, domain 2"/>
    <property type="match status" value="1"/>
</dbReference>
<comment type="catalytic activity">
    <reaction evidence="3">
        <text>[protein-PII]-uridylyl-L-tyrosine + H2O = [protein-PII]-L-tyrosine + UMP + H(+)</text>
        <dbReference type="Rhea" id="RHEA:48600"/>
        <dbReference type="Rhea" id="RHEA-COMP:12147"/>
        <dbReference type="Rhea" id="RHEA-COMP:12148"/>
        <dbReference type="ChEBI" id="CHEBI:15377"/>
        <dbReference type="ChEBI" id="CHEBI:15378"/>
        <dbReference type="ChEBI" id="CHEBI:46858"/>
        <dbReference type="ChEBI" id="CHEBI:57865"/>
        <dbReference type="ChEBI" id="CHEBI:90602"/>
    </reaction>
</comment>
<comment type="similarity">
    <text evidence="3">Belongs to the GlnD family.</text>
</comment>
<evidence type="ECO:0000259" key="5">
    <source>
        <dbReference type="PROSITE" id="PS51831"/>
    </source>
</evidence>
<dbReference type="AlphaFoldDB" id="A0A3N1UDQ9"/>
<dbReference type="GO" id="GO:0008081">
    <property type="term" value="F:phosphoric diester hydrolase activity"/>
    <property type="evidence" value="ECO:0007669"/>
    <property type="project" value="UniProtKB-UniRule"/>
</dbReference>